<proteinExistence type="predicted"/>
<accession>A0A4R5XDK5</accession>
<dbReference type="VEuPathDB" id="FungiDB:BD410DRAFT_5394"/>
<keyword evidence="2" id="KW-1185">Reference proteome</keyword>
<dbReference type="EMBL" id="ML170156">
    <property type="protein sequence ID" value="TDL29134.1"/>
    <property type="molecule type" value="Genomic_DNA"/>
</dbReference>
<dbReference type="Gene3D" id="3.80.10.10">
    <property type="entry name" value="Ribonuclease Inhibitor"/>
    <property type="match status" value="1"/>
</dbReference>
<name>A0A4R5XDK5_9AGAM</name>
<organism evidence="1 2">
    <name type="scientific">Rickenella mellea</name>
    <dbReference type="NCBI Taxonomy" id="50990"/>
    <lineage>
        <taxon>Eukaryota</taxon>
        <taxon>Fungi</taxon>
        <taxon>Dikarya</taxon>
        <taxon>Basidiomycota</taxon>
        <taxon>Agaricomycotina</taxon>
        <taxon>Agaricomycetes</taxon>
        <taxon>Hymenochaetales</taxon>
        <taxon>Rickenellaceae</taxon>
        <taxon>Rickenella</taxon>
    </lineage>
</organism>
<evidence type="ECO:0000313" key="2">
    <source>
        <dbReference type="Proteomes" id="UP000294933"/>
    </source>
</evidence>
<evidence type="ECO:0000313" key="1">
    <source>
        <dbReference type="EMBL" id="TDL29134.1"/>
    </source>
</evidence>
<dbReference type="InterPro" id="IPR032675">
    <property type="entry name" value="LRR_dom_sf"/>
</dbReference>
<dbReference type="AlphaFoldDB" id="A0A4R5XDK5"/>
<gene>
    <name evidence="1" type="ORF">BD410DRAFT_5394</name>
</gene>
<dbReference type="OrthoDB" id="3266451at2759"/>
<reference evidence="1 2" key="1">
    <citation type="submission" date="2018-06" db="EMBL/GenBank/DDBJ databases">
        <title>A transcriptomic atlas of mushroom development highlights an independent origin of complex multicellularity.</title>
        <authorList>
            <consortium name="DOE Joint Genome Institute"/>
            <person name="Krizsan K."/>
            <person name="Almasi E."/>
            <person name="Merenyi Z."/>
            <person name="Sahu N."/>
            <person name="Viragh M."/>
            <person name="Koszo T."/>
            <person name="Mondo S."/>
            <person name="Kiss B."/>
            <person name="Balint B."/>
            <person name="Kues U."/>
            <person name="Barry K."/>
            <person name="Hegedus J.C."/>
            <person name="Henrissat B."/>
            <person name="Johnson J."/>
            <person name="Lipzen A."/>
            <person name="Ohm R."/>
            <person name="Nagy I."/>
            <person name="Pangilinan J."/>
            <person name="Yan J."/>
            <person name="Xiong Y."/>
            <person name="Grigoriev I.V."/>
            <person name="Hibbett D.S."/>
            <person name="Nagy L.G."/>
        </authorList>
    </citation>
    <scope>NUCLEOTIDE SEQUENCE [LARGE SCALE GENOMIC DNA]</scope>
    <source>
        <strain evidence="1 2">SZMC22713</strain>
    </source>
</reference>
<dbReference type="STRING" id="50990.A0A4R5XDK5"/>
<sequence>MVLSPYISDSETNILISALKRVEKNHGYLDGIDLWFEDELHSDICQPDASEKCETCEADNPHWNPNDRRECRKATNLLKELDDTLDFLRNNLAKRLMCIRQRDARFALRDGIRNIPPEILGLVFRFAHSSGRNHYRVTETLSLVCTRFRDTCLQIPQMWSTLRSFDSLDKNRLNLNRSRNATLEITIDHTYHCQPGGRETAQFLELVTPYASRWVSLDIYAEDSCLPGMFANLPNLQLPKLVSIRHAEDIDGAYPGDGHFFYSKRNMPSLSSFYGANVIPNQMSLRSNITKCKLYWKSVHPWPLQSVQCIILGDLTRSLHSLQALPQLELDFDVINMTVTTATPMAVLPNLKSLTLRFGRYMPSNALYELISSFSTPNLDILRLTICNDEIARSCTEIFSHPKTTGVFRNLKSFFLETHDRNDWCLLLKALLCQSPSLLNLTLHAPSASFAHDAGLGTSGKLQTVRFENCDRLSEPHEDNLQNPIGSVN</sequence>
<protein>
    <submittedName>
        <fullName evidence="1">Uncharacterized protein</fullName>
    </submittedName>
</protein>
<dbReference type="Proteomes" id="UP000294933">
    <property type="component" value="Unassembled WGS sequence"/>
</dbReference>